<dbReference type="Proteomes" id="UP000515977">
    <property type="component" value="Chromosome"/>
</dbReference>
<accession>A0A7G9QW59</accession>
<evidence type="ECO:0000313" key="3">
    <source>
        <dbReference type="Proteomes" id="UP000515977"/>
    </source>
</evidence>
<sequence length="113" mass="12395">MRDAHRLRASIGAACSIPSMRARDASMIFTPHRQRMRATRIAVVHSFVEGRRISRRTSAFARKLRELFRARSPSARVVADVDDEKTRGVSAAGSGCSGERTKRQCSSSSSSSA</sequence>
<evidence type="ECO:0000313" key="2">
    <source>
        <dbReference type="EMBL" id="QNN47584.1"/>
    </source>
</evidence>
<organism evidence="2 3">
    <name type="scientific">Thermomonas brevis</name>
    <dbReference type="NCBI Taxonomy" id="215691"/>
    <lineage>
        <taxon>Bacteria</taxon>
        <taxon>Pseudomonadati</taxon>
        <taxon>Pseudomonadota</taxon>
        <taxon>Gammaproteobacteria</taxon>
        <taxon>Lysobacterales</taxon>
        <taxon>Lysobacteraceae</taxon>
        <taxon>Thermomonas</taxon>
    </lineage>
</organism>
<keyword evidence="3" id="KW-1185">Reference proteome</keyword>
<gene>
    <name evidence="2" type="ORF">H9L17_05445</name>
</gene>
<dbReference type="EMBL" id="CP060711">
    <property type="protein sequence ID" value="QNN47584.1"/>
    <property type="molecule type" value="Genomic_DNA"/>
</dbReference>
<dbReference type="KEGG" id="tbv:H9L17_05445"/>
<proteinExistence type="predicted"/>
<dbReference type="RefSeq" id="WP_187571329.1">
    <property type="nucleotide sequence ID" value="NZ_CP060711.1"/>
</dbReference>
<dbReference type="AlphaFoldDB" id="A0A7G9QW59"/>
<reference evidence="2 3" key="1">
    <citation type="submission" date="2020-08" db="EMBL/GenBank/DDBJ databases">
        <title>Genome sequence of Thermomonas brevis KACC 16975T.</title>
        <authorList>
            <person name="Hyun D.-W."/>
            <person name="Bae J.-W."/>
        </authorList>
    </citation>
    <scope>NUCLEOTIDE SEQUENCE [LARGE SCALE GENOMIC DNA]</scope>
    <source>
        <strain evidence="2 3">KACC 16975</strain>
    </source>
</reference>
<protein>
    <submittedName>
        <fullName evidence="2">Uncharacterized protein</fullName>
    </submittedName>
</protein>
<feature type="region of interest" description="Disordered" evidence="1">
    <location>
        <begin position="82"/>
        <end position="113"/>
    </location>
</feature>
<evidence type="ECO:0000256" key="1">
    <source>
        <dbReference type="SAM" id="MobiDB-lite"/>
    </source>
</evidence>
<name>A0A7G9QW59_9GAMM</name>